<dbReference type="SUPFAM" id="SSF47598">
    <property type="entry name" value="Ribbon-helix-helix"/>
    <property type="match status" value="1"/>
</dbReference>
<dbReference type="InterPro" id="IPR010985">
    <property type="entry name" value="Ribbon_hlx_hlx"/>
</dbReference>
<dbReference type="EMBL" id="BK014893">
    <property type="protein sequence ID" value="DAD81018.1"/>
    <property type="molecule type" value="Genomic_DNA"/>
</dbReference>
<dbReference type="Gene3D" id="1.10.1220.10">
    <property type="entry name" value="Met repressor-like"/>
    <property type="match status" value="1"/>
</dbReference>
<name>A0A8S5MFL6_9CAUD</name>
<sequence length="64" mass="7519">MDKEIKITKKTPRRGDDGYKIVSVRMKEEMLERLDRLAAQTNRSRNELINLLLDSAMEIVKVEE</sequence>
<evidence type="ECO:0000313" key="2">
    <source>
        <dbReference type="EMBL" id="DAD81018.1"/>
    </source>
</evidence>
<proteinExistence type="predicted"/>
<dbReference type="InterPro" id="IPR002145">
    <property type="entry name" value="CopG"/>
</dbReference>
<organism evidence="2">
    <name type="scientific">Siphoviridae sp. ctGFb30</name>
    <dbReference type="NCBI Taxonomy" id="2826219"/>
    <lineage>
        <taxon>Viruses</taxon>
        <taxon>Duplodnaviria</taxon>
        <taxon>Heunggongvirae</taxon>
        <taxon>Uroviricota</taxon>
        <taxon>Caudoviricetes</taxon>
    </lineage>
</organism>
<accession>A0A8S5MFL6</accession>
<dbReference type="Pfam" id="PF01402">
    <property type="entry name" value="RHH_1"/>
    <property type="match status" value="1"/>
</dbReference>
<dbReference type="InterPro" id="IPR013321">
    <property type="entry name" value="Arc_rbn_hlx_hlx"/>
</dbReference>
<reference evidence="2" key="1">
    <citation type="journal article" date="2021" name="Proc. Natl. Acad. Sci. U.S.A.">
        <title>A Catalog of Tens of Thousands of Viruses from Human Metagenomes Reveals Hidden Associations with Chronic Diseases.</title>
        <authorList>
            <person name="Tisza M.J."/>
            <person name="Buck C.B."/>
        </authorList>
    </citation>
    <scope>NUCLEOTIDE SEQUENCE</scope>
    <source>
        <strain evidence="2">CtGFb30</strain>
    </source>
</reference>
<feature type="domain" description="Ribbon-helix-helix protein CopG" evidence="1">
    <location>
        <begin position="20"/>
        <end position="49"/>
    </location>
</feature>
<evidence type="ECO:0000259" key="1">
    <source>
        <dbReference type="Pfam" id="PF01402"/>
    </source>
</evidence>
<protein>
    <submittedName>
        <fullName evidence="2">Alginate and motility regulator</fullName>
    </submittedName>
</protein>
<dbReference type="GO" id="GO:0006355">
    <property type="term" value="P:regulation of DNA-templated transcription"/>
    <property type="evidence" value="ECO:0007669"/>
    <property type="project" value="InterPro"/>
</dbReference>